<reference evidence="2 3" key="1">
    <citation type="submission" date="2018-11" db="EMBL/GenBank/DDBJ databases">
        <title>Genomic Encyclopedia of Type Strains, Phase IV (KMG-IV): sequencing the most valuable type-strain genomes for metagenomic binning, comparative biology and taxonomic classification.</title>
        <authorList>
            <person name="Goeker M."/>
        </authorList>
    </citation>
    <scope>NUCLEOTIDE SEQUENCE [LARGE SCALE GENOMIC DNA]</scope>
    <source>
        <strain evidence="2 3">DSM 26537</strain>
    </source>
</reference>
<dbReference type="RefSeq" id="WP_123608655.1">
    <property type="nucleotide sequence ID" value="NZ_RJVG01000003.1"/>
</dbReference>
<proteinExistence type="predicted"/>
<organism evidence="2 3">
    <name type="scientific">Mobilisporobacter senegalensis</name>
    <dbReference type="NCBI Taxonomy" id="1329262"/>
    <lineage>
        <taxon>Bacteria</taxon>
        <taxon>Bacillati</taxon>
        <taxon>Bacillota</taxon>
        <taxon>Clostridia</taxon>
        <taxon>Lachnospirales</taxon>
        <taxon>Lachnospiraceae</taxon>
        <taxon>Mobilisporobacter</taxon>
    </lineage>
</organism>
<name>A0A3N1XRA3_9FIRM</name>
<keyword evidence="1" id="KW-0175">Coiled coil</keyword>
<dbReference type="AlphaFoldDB" id="A0A3N1XRA3"/>
<dbReference type="Proteomes" id="UP000273083">
    <property type="component" value="Unassembled WGS sequence"/>
</dbReference>
<evidence type="ECO:0000313" key="2">
    <source>
        <dbReference type="EMBL" id="ROR29199.1"/>
    </source>
</evidence>
<feature type="coiled-coil region" evidence="1">
    <location>
        <begin position="139"/>
        <end position="187"/>
    </location>
</feature>
<gene>
    <name evidence="2" type="ORF">EDD66_103134</name>
</gene>
<keyword evidence="3" id="KW-1185">Reference proteome</keyword>
<protein>
    <recommendedName>
        <fullName evidence="4">LXG domain-containing protein</fullName>
    </recommendedName>
</protein>
<comment type="caution">
    <text evidence="2">The sequence shown here is derived from an EMBL/GenBank/DDBJ whole genome shotgun (WGS) entry which is preliminary data.</text>
</comment>
<accession>A0A3N1XRA3</accession>
<evidence type="ECO:0000313" key="3">
    <source>
        <dbReference type="Proteomes" id="UP000273083"/>
    </source>
</evidence>
<sequence>MKRDIQICYNDIELICKSLDLFRTAIEEIKSSMKKFDGYIQMNSGKTINELIEKNSVINDELNVCMEEVTDLYDIFSGYIDATSYYIKAVNPAAMMRVDRNDIWWNLFSVSSVKATCDNLEFLKYRQYGTTSAAFYLDEDERERENRKLRHNYEEMEDYRSKFCRTYENIQDELEELERIYKNKIIEFENADDYYAGKAEELYDKYSSRSEKLWDFVEGAGKAIYDFVDGVVTSVDDLVTGILSLIGGLVIFTAADIVYLTTYPFGVTPKWASDCVTKVDTTVKAILEDPVLIVEGMAQEGSDTVEEKGVAFGVGFVGGSVLADILISKGLGKLKVLNKADGAGDIAKNANILSGSGDDIAEASAKTRVVGNGLKTTFKSWYDFDNYIKSIGKNSSLSIDEKVLAIQEAYTNVINKTDINIPIDSKYVIGFDSNGAVIYDWPKYLGFKKESISSITRDSCLPDTWDRSGYMGGKNFSPIPETGAYSHSEKSIPYVVNNEAYHSGTFNNSTYFDKIDAIKENDMTKLNSILVSEDIEKVDTNTFNDLVDTYNDFIEDTQEAVGDIDATYGLKGIAEEWKDLEGGAEQITTPFSGTILKALGILKE</sequence>
<dbReference type="OrthoDB" id="2053385at2"/>
<dbReference type="EMBL" id="RJVG01000003">
    <property type="protein sequence ID" value="ROR29199.1"/>
    <property type="molecule type" value="Genomic_DNA"/>
</dbReference>
<evidence type="ECO:0000256" key="1">
    <source>
        <dbReference type="SAM" id="Coils"/>
    </source>
</evidence>
<evidence type="ECO:0008006" key="4">
    <source>
        <dbReference type="Google" id="ProtNLM"/>
    </source>
</evidence>